<dbReference type="Proteomes" id="UP000279833">
    <property type="component" value="Unassembled WGS sequence"/>
</dbReference>
<dbReference type="EMBL" id="UZAK01040866">
    <property type="protein sequence ID" value="VDP65439.1"/>
    <property type="molecule type" value="Genomic_DNA"/>
</dbReference>
<gene>
    <name evidence="2" type="ORF">SCUD_LOCUS18319</name>
</gene>
<proteinExistence type="predicted"/>
<organism evidence="4">
    <name type="scientific">Schistosoma curassoni</name>
    <dbReference type="NCBI Taxonomy" id="6186"/>
    <lineage>
        <taxon>Eukaryota</taxon>
        <taxon>Metazoa</taxon>
        <taxon>Spiralia</taxon>
        <taxon>Lophotrochozoa</taxon>
        <taxon>Platyhelminthes</taxon>
        <taxon>Trematoda</taxon>
        <taxon>Digenea</taxon>
        <taxon>Strigeidida</taxon>
        <taxon>Schistosomatoidea</taxon>
        <taxon>Schistosomatidae</taxon>
        <taxon>Schistosoma</taxon>
    </lineage>
</organism>
<accession>A0A183KTC9</accession>
<reference evidence="2 3" key="2">
    <citation type="submission" date="2018-11" db="EMBL/GenBank/DDBJ databases">
        <authorList>
            <consortium name="Pathogen Informatics"/>
        </authorList>
    </citation>
    <scope>NUCLEOTIDE SEQUENCE [LARGE SCALE GENOMIC DNA]</scope>
    <source>
        <strain evidence="2">Dakar</strain>
        <strain evidence="3">Dakar, Senegal</strain>
    </source>
</reference>
<reference evidence="4" key="1">
    <citation type="submission" date="2016-06" db="UniProtKB">
        <authorList>
            <consortium name="WormBaseParasite"/>
        </authorList>
    </citation>
    <scope>IDENTIFICATION</scope>
</reference>
<name>A0A183KTC9_9TREM</name>
<protein>
    <submittedName>
        <fullName evidence="4">Transmembrane protein</fullName>
    </submittedName>
</protein>
<dbReference type="AlphaFoldDB" id="A0A183KTC9"/>
<evidence type="ECO:0000313" key="2">
    <source>
        <dbReference type="EMBL" id="VDP65439.1"/>
    </source>
</evidence>
<sequence>MIIYLPTVIEYSTESYSMTFAQTHAKIQSISFNDHLDHLNDLISYINNFDNSNSNSNGNNNNNININIKENINLWSITVYNFLPDMKLLVLATTNYGTMTSHLIDLKTSGKLFVCFFLFFFFVIQSVSIS</sequence>
<dbReference type="WBParaSite" id="SCUD_0001832201-mRNA-1">
    <property type="protein sequence ID" value="SCUD_0001832201-mRNA-1"/>
    <property type="gene ID" value="SCUD_0001832201"/>
</dbReference>
<keyword evidence="1" id="KW-0812">Transmembrane</keyword>
<dbReference type="STRING" id="6186.A0A183KTC9"/>
<evidence type="ECO:0000313" key="4">
    <source>
        <dbReference type="WBParaSite" id="SCUD_0001832201-mRNA-1"/>
    </source>
</evidence>
<evidence type="ECO:0000313" key="3">
    <source>
        <dbReference type="Proteomes" id="UP000279833"/>
    </source>
</evidence>
<evidence type="ECO:0000256" key="1">
    <source>
        <dbReference type="SAM" id="Phobius"/>
    </source>
</evidence>
<keyword evidence="3" id="KW-1185">Reference proteome</keyword>
<feature type="transmembrane region" description="Helical" evidence="1">
    <location>
        <begin position="112"/>
        <end position="129"/>
    </location>
</feature>
<keyword evidence="1" id="KW-1133">Transmembrane helix</keyword>
<keyword evidence="1" id="KW-0472">Membrane</keyword>